<evidence type="ECO:0000313" key="2">
    <source>
        <dbReference type="Proteomes" id="UP000255129"/>
    </source>
</evidence>
<proteinExistence type="predicted"/>
<protein>
    <submittedName>
        <fullName evidence="1">Uncharacterized protein</fullName>
    </submittedName>
</protein>
<evidence type="ECO:0000313" key="1">
    <source>
        <dbReference type="EMBL" id="SUC36212.1"/>
    </source>
</evidence>
<sequence>MSIGEIFILVVSILTVSATEFVDHSIVRLVVAQFSGLLSCKKTAIFRGSDL</sequence>
<dbReference type="EMBL" id="UGUA01000002">
    <property type="protein sequence ID" value="SUC36212.1"/>
    <property type="molecule type" value="Genomic_DNA"/>
</dbReference>
<gene>
    <name evidence="1" type="ORF">NCTC12026_02630</name>
</gene>
<dbReference type="AlphaFoldDB" id="A0A379G5S0"/>
<dbReference type="Proteomes" id="UP000255129">
    <property type="component" value="Unassembled WGS sequence"/>
</dbReference>
<name>A0A379G5S0_9GAMM</name>
<reference evidence="1 2" key="1">
    <citation type="submission" date="2018-06" db="EMBL/GenBank/DDBJ databases">
        <authorList>
            <consortium name="Pathogen Informatics"/>
            <person name="Doyle S."/>
        </authorList>
    </citation>
    <scope>NUCLEOTIDE SEQUENCE [LARGE SCALE GENOMIC DNA]</scope>
    <source>
        <strain evidence="1 2">NCTC12026</strain>
    </source>
</reference>
<organism evidence="1 2">
    <name type="scientific">Providencia rustigianii</name>
    <dbReference type="NCBI Taxonomy" id="158850"/>
    <lineage>
        <taxon>Bacteria</taxon>
        <taxon>Pseudomonadati</taxon>
        <taxon>Pseudomonadota</taxon>
        <taxon>Gammaproteobacteria</taxon>
        <taxon>Enterobacterales</taxon>
        <taxon>Morganellaceae</taxon>
        <taxon>Providencia</taxon>
    </lineage>
</organism>
<accession>A0A379G5S0</accession>
<dbReference type="RefSeq" id="WP_164717579.1">
    <property type="nucleotide sequence ID" value="NZ_JAOXCZ010000081.1"/>
</dbReference>